<evidence type="ECO:0000256" key="1">
    <source>
        <dbReference type="SAM" id="MobiDB-lite"/>
    </source>
</evidence>
<dbReference type="GO" id="GO:0006353">
    <property type="term" value="P:DNA-templated transcription termination"/>
    <property type="evidence" value="ECO:0007669"/>
    <property type="project" value="InterPro"/>
</dbReference>
<dbReference type="InterPro" id="IPR011112">
    <property type="entry name" value="Rho-like_N"/>
</dbReference>
<protein>
    <recommendedName>
        <fullName evidence="3">Rho termination factor-like N-terminal domain-containing protein</fullName>
    </recommendedName>
</protein>
<keyword evidence="2" id="KW-0472">Membrane</keyword>
<feature type="domain" description="Rho termination factor-like N-terminal" evidence="3">
    <location>
        <begin position="172"/>
        <end position="214"/>
    </location>
</feature>
<keyword evidence="2" id="KW-0812">Transmembrane</keyword>
<dbReference type="SMART" id="SM00959">
    <property type="entry name" value="Rho_N"/>
    <property type="match status" value="1"/>
</dbReference>
<evidence type="ECO:0000313" key="4">
    <source>
        <dbReference type="EMBL" id="QHS91575.1"/>
    </source>
</evidence>
<sequence>MNANLQDMLLIVASFLLVLGGVTYWLYTAIEQNQRKIGVLENVLYELRFTIQEKMNQPPSYEHTPLSAQEEEHGEHAEQGEQHEHAQEDEKVVALNREYSEPPESVSGEVINTMKEFDDDLPLERDLDDLRPGGVLDLNEDEILNDWNKKPNKEEKNFKNLFVGSNAPESTPLDAMSLKDLRSMASQRKITGAKNMKRNELVEALRVQLPSVSAVESPQNVIRSLE</sequence>
<keyword evidence="2" id="KW-1133">Transmembrane helix</keyword>
<evidence type="ECO:0000259" key="3">
    <source>
        <dbReference type="SMART" id="SM00959"/>
    </source>
</evidence>
<organism evidence="4">
    <name type="scientific">viral metagenome</name>
    <dbReference type="NCBI Taxonomy" id="1070528"/>
    <lineage>
        <taxon>unclassified sequences</taxon>
        <taxon>metagenomes</taxon>
        <taxon>organismal metagenomes</taxon>
    </lineage>
</organism>
<dbReference type="AlphaFoldDB" id="A0A6C0BGV6"/>
<reference evidence="4" key="1">
    <citation type="journal article" date="2020" name="Nature">
        <title>Giant virus diversity and host interactions through global metagenomics.</title>
        <authorList>
            <person name="Schulz F."/>
            <person name="Roux S."/>
            <person name="Paez-Espino D."/>
            <person name="Jungbluth S."/>
            <person name="Walsh D.A."/>
            <person name="Denef V.J."/>
            <person name="McMahon K.D."/>
            <person name="Konstantinidis K.T."/>
            <person name="Eloe-Fadrosh E.A."/>
            <person name="Kyrpides N.C."/>
            <person name="Woyke T."/>
        </authorList>
    </citation>
    <scope>NUCLEOTIDE SEQUENCE</scope>
    <source>
        <strain evidence="4">GVMAG-M-3300013006-15</strain>
    </source>
</reference>
<evidence type="ECO:0000256" key="2">
    <source>
        <dbReference type="SAM" id="Phobius"/>
    </source>
</evidence>
<feature type="region of interest" description="Disordered" evidence="1">
    <location>
        <begin position="56"/>
        <end position="89"/>
    </location>
</feature>
<feature type="transmembrane region" description="Helical" evidence="2">
    <location>
        <begin position="7"/>
        <end position="27"/>
    </location>
</feature>
<feature type="compositionally biased region" description="Basic and acidic residues" evidence="1">
    <location>
        <begin position="70"/>
        <end position="89"/>
    </location>
</feature>
<dbReference type="Pfam" id="PF07498">
    <property type="entry name" value="Rho_N"/>
    <property type="match status" value="1"/>
</dbReference>
<accession>A0A6C0BGV6</accession>
<name>A0A6C0BGV6_9ZZZZ</name>
<dbReference type="EMBL" id="MN739162">
    <property type="protein sequence ID" value="QHS91575.1"/>
    <property type="molecule type" value="Genomic_DNA"/>
</dbReference>
<proteinExistence type="predicted"/>